<keyword evidence="3" id="KW-1185">Reference proteome</keyword>
<proteinExistence type="predicted"/>
<protein>
    <recommendedName>
        <fullName evidence="1">Schlafen group 3-like DNA/RNA helicase domain-containing protein</fullName>
    </recommendedName>
</protein>
<sequence>MERGAGARISAGFCWPWSPDRPDGEAQIGCLYTCQALQYEHSDVIIGPDLARRDGRWVGAPSASHGRPFRNVSADDYLGYALNTYWVLATQGTGGCRFLSVDEESQDFLGNLL</sequence>
<organism evidence="2 3">
    <name type="scientific">Actinosynnema pretiosum</name>
    <dbReference type="NCBI Taxonomy" id="42197"/>
    <lineage>
        <taxon>Bacteria</taxon>
        <taxon>Bacillati</taxon>
        <taxon>Actinomycetota</taxon>
        <taxon>Actinomycetes</taxon>
        <taxon>Pseudonocardiales</taxon>
        <taxon>Pseudonocardiaceae</taxon>
        <taxon>Actinosynnema</taxon>
    </lineage>
</organism>
<dbReference type="RefSeq" id="WP_096496362.1">
    <property type="nucleotide sequence ID" value="NZ_CP023445.1"/>
</dbReference>
<dbReference type="InterPro" id="IPR018647">
    <property type="entry name" value="SLFN_3-like_DNA/RNA_helicase"/>
</dbReference>
<dbReference type="AlphaFoldDB" id="A0A290ZC29"/>
<dbReference type="Pfam" id="PF09848">
    <property type="entry name" value="SLFN-g3_helicase"/>
    <property type="match status" value="1"/>
</dbReference>
<reference evidence="2" key="1">
    <citation type="submission" date="2017-09" db="EMBL/GenBank/DDBJ databases">
        <title>Complete Genome Sequence of ansamitocin-producing Bacterium Actinosynnema pretiosum X47.</title>
        <authorList>
            <person name="Cao G."/>
            <person name="Zong G."/>
            <person name="Zhong C."/>
            <person name="Fu J."/>
        </authorList>
    </citation>
    <scope>NUCLEOTIDE SEQUENCE [LARGE SCALE GENOMIC DNA]</scope>
    <source>
        <strain evidence="2">X47</strain>
    </source>
</reference>
<gene>
    <name evidence="2" type="ORF">CNX65_27650</name>
</gene>
<dbReference type="Proteomes" id="UP000218505">
    <property type="component" value="Chromosome"/>
</dbReference>
<feature type="domain" description="Schlafen group 3-like DNA/RNA helicase" evidence="1">
    <location>
        <begin position="26"/>
        <end position="96"/>
    </location>
</feature>
<evidence type="ECO:0000259" key="1">
    <source>
        <dbReference type="Pfam" id="PF09848"/>
    </source>
</evidence>
<dbReference type="EMBL" id="CP023445">
    <property type="protein sequence ID" value="ATE56590.1"/>
    <property type="molecule type" value="Genomic_DNA"/>
</dbReference>
<evidence type="ECO:0000313" key="3">
    <source>
        <dbReference type="Proteomes" id="UP000218505"/>
    </source>
</evidence>
<accession>A0A290ZC29</accession>
<name>A0A290ZC29_9PSEU</name>
<dbReference type="KEGG" id="apre:CNX65_27650"/>
<evidence type="ECO:0000313" key="2">
    <source>
        <dbReference type="EMBL" id="ATE56590.1"/>
    </source>
</evidence>